<dbReference type="Proteomes" id="UP000799753">
    <property type="component" value="Unassembled WGS sequence"/>
</dbReference>
<feature type="transmembrane region" description="Helical" evidence="7">
    <location>
        <begin position="12"/>
        <end position="33"/>
    </location>
</feature>
<sequence length="345" mass="38745">MSTRTYVTATQLLNTSYGMMAITTAVVLARVAVQSTRKMRMALEDYLVYLAYTMYLSMSVMYIVVTPAMFRVTAAAKGLVPSYATLMDDALFLTRIFFTNSMIFWFVLWTIKFSLLALYRRLMVGLSVGYVRLWWAVFGFCALSLIGAIVSNFTSCHSWHAWWTPGECSEPQDVRAQIASLWYAYAVDVLSDLMIMFLPLRLVIHVQIPRARKISVMALFSSGLVCILFATIRVVQIGEKATNNTTPSSSWLALWAIVEGSIAVIIGCCPALYRKARKPNNDSSYSAQSYSMQTSNRSGRPKSGDPRLQSMVSSGSRPSDLYWETVNESQEELAHNGVMMTRTIR</sequence>
<dbReference type="PANTHER" id="PTHR33048">
    <property type="entry name" value="PTH11-LIKE INTEGRAL MEMBRANE PROTEIN (AFU_ORTHOLOGUE AFUA_5G11245)"/>
    <property type="match status" value="1"/>
</dbReference>
<dbReference type="PANTHER" id="PTHR33048:SF146">
    <property type="entry name" value="INTEGRAL MEMBRANE PROTEIN"/>
    <property type="match status" value="1"/>
</dbReference>
<feature type="transmembrane region" description="Helical" evidence="7">
    <location>
        <begin position="182"/>
        <end position="202"/>
    </location>
</feature>
<feature type="region of interest" description="Disordered" evidence="6">
    <location>
        <begin position="280"/>
        <end position="319"/>
    </location>
</feature>
<evidence type="ECO:0000256" key="2">
    <source>
        <dbReference type="ARBA" id="ARBA00022692"/>
    </source>
</evidence>
<dbReference type="OrthoDB" id="2988756at2759"/>
<gene>
    <name evidence="9" type="ORF">P280DRAFT_444904</name>
</gene>
<evidence type="ECO:0000259" key="8">
    <source>
        <dbReference type="Pfam" id="PF20684"/>
    </source>
</evidence>
<reference evidence="9" key="1">
    <citation type="journal article" date="2020" name="Stud. Mycol.">
        <title>101 Dothideomycetes genomes: a test case for predicting lifestyles and emergence of pathogens.</title>
        <authorList>
            <person name="Haridas S."/>
            <person name="Albert R."/>
            <person name="Binder M."/>
            <person name="Bloem J."/>
            <person name="Labutti K."/>
            <person name="Salamov A."/>
            <person name="Andreopoulos B."/>
            <person name="Baker S."/>
            <person name="Barry K."/>
            <person name="Bills G."/>
            <person name="Bluhm B."/>
            <person name="Cannon C."/>
            <person name="Castanera R."/>
            <person name="Culley D."/>
            <person name="Daum C."/>
            <person name="Ezra D."/>
            <person name="Gonzalez J."/>
            <person name="Henrissat B."/>
            <person name="Kuo A."/>
            <person name="Liang C."/>
            <person name="Lipzen A."/>
            <person name="Lutzoni F."/>
            <person name="Magnuson J."/>
            <person name="Mondo S."/>
            <person name="Nolan M."/>
            <person name="Ohm R."/>
            <person name="Pangilinan J."/>
            <person name="Park H.-J."/>
            <person name="Ramirez L."/>
            <person name="Alfaro M."/>
            <person name="Sun H."/>
            <person name="Tritt A."/>
            <person name="Yoshinaga Y."/>
            <person name="Zwiers L.-H."/>
            <person name="Turgeon B."/>
            <person name="Goodwin S."/>
            <person name="Spatafora J."/>
            <person name="Crous P."/>
            <person name="Grigoriev I."/>
        </authorList>
    </citation>
    <scope>NUCLEOTIDE SEQUENCE</scope>
    <source>
        <strain evidence="9">CBS 473.64</strain>
    </source>
</reference>
<keyword evidence="3 7" id="KW-1133">Transmembrane helix</keyword>
<evidence type="ECO:0000256" key="3">
    <source>
        <dbReference type="ARBA" id="ARBA00022989"/>
    </source>
</evidence>
<evidence type="ECO:0000256" key="1">
    <source>
        <dbReference type="ARBA" id="ARBA00004141"/>
    </source>
</evidence>
<comment type="similarity">
    <text evidence="5">Belongs to the SAT4 family.</text>
</comment>
<comment type="subcellular location">
    <subcellularLocation>
        <location evidence="1">Membrane</location>
        <topology evidence="1">Multi-pass membrane protein</topology>
    </subcellularLocation>
</comment>
<dbReference type="EMBL" id="MU006779">
    <property type="protein sequence ID" value="KAF2643779.1"/>
    <property type="molecule type" value="Genomic_DNA"/>
</dbReference>
<dbReference type="Pfam" id="PF20684">
    <property type="entry name" value="Fung_rhodopsin"/>
    <property type="match status" value="1"/>
</dbReference>
<dbReference type="InterPro" id="IPR052337">
    <property type="entry name" value="SAT4-like"/>
</dbReference>
<keyword evidence="10" id="KW-1185">Reference proteome</keyword>
<feature type="transmembrane region" description="Helical" evidence="7">
    <location>
        <begin position="45"/>
        <end position="70"/>
    </location>
</feature>
<feature type="transmembrane region" description="Helical" evidence="7">
    <location>
        <begin position="214"/>
        <end position="232"/>
    </location>
</feature>
<feature type="domain" description="Rhodopsin" evidence="8">
    <location>
        <begin position="29"/>
        <end position="273"/>
    </location>
</feature>
<evidence type="ECO:0000256" key="7">
    <source>
        <dbReference type="SAM" id="Phobius"/>
    </source>
</evidence>
<evidence type="ECO:0000256" key="6">
    <source>
        <dbReference type="SAM" id="MobiDB-lite"/>
    </source>
</evidence>
<proteinExistence type="inferred from homology"/>
<evidence type="ECO:0000256" key="5">
    <source>
        <dbReference type="ARBA" id="ARBA00038359"/>
    </source>
</evidence>
<keyword evidence="2 7" id="KW-0812">Transmembrane</keyword>
<feature type="transmembrane region" description="Helical" evidence="7">
    <location>
        <begin position="252"/>
        <end position="273"/>
    </location>
</feature>
<evidence type="ECO:0000256" key="4">
    <source>
        <dbReference type="ARBA" id="ARBA00023136"/>
    </source>
</evidence>
<evidence type="ECO:0000313" key="10">
    <source>
        <dbReference type="Proteomes" id="UP000799753"/>
    </source>
</evidence>
<feature type="transmembrane region" description="Helical" evidence="7">
    <location>
        <begin position="90"/>
        <end position="111"/>
    </location>
</feature>
<feature type="transmembrane region" description="Helical" evidence="7">
    <location>
        <begin position="132"/>
        <end position="153"/>
    </location>
</feature>
<dbReference type="GO" id="GO:0016020">
    <property type="term" value="C:membrane"/>
    <property type="evidence" value="ECO:0007669"/>
    <property type="project" value="UniProtKB-SubCell"/>
</dbReference>
<organism evidence="9 10">
    <name type="scientific">Massarina eburnea CBS 473.64</name>
    <dbReference type="NCBI Taxonomy" id="1395130"/>
    <lineage>
        <taxon>Eukaryota</taxon>
        <taxon>Fungi</taxon>
        <taxon>Dikarya</taxon>
        <taxon>Ascomycota</taxon>
        <taxon>Pezizomycotina</taxon>
        <taxon>Dothideomycetes</taxon>
        <taxon>Pleosporomycetidae</taxon>
        <taxon>Pleosporales</taxon>
        <taxon>Massarineae</taxon>
        <taxon>Massarinaceae</taxon>
        <taxon>Massarina</taxon>
    </lineage>
</organism>
<dbReference type="AlphaFoldDB" id="A0A6A6S7R2"/>
<name>A0A6A6S7R2_9PLEO</name>
<protein>
    <recommendedName>
        <fullName evidence="8">Rhodopsin domain-containing protein</fullName>
    </recommendedName>
</protein>
<accession>A0A6A6S7R2</accession>
<evidence type="ECO:0000313" key="9">
    <source>
        <dbReference type="EMBL" id="KAF2643779.1"/>
    </source>
</evidence>
<dbReference type="InterPro" id="IPR049326">
    <property type="entry name" value="Rhodopsin_dom_fungi"/>
</dbReference>
<feature type="compositionally biased region" description="Polar residues" evidence="6">
    <location>
        <begin position="281"/>
        <end position="298"/>
    </location>
</feature>
<keyword evidence="4 7" id="KW-0472">Membrane</keyword>